<sequence>MVLFHIILSICICMYHQVLPAIANVSSNVVVFVNGKSHPFDTIIFATGFKRSTHKWLKGGDYLLGDDGIAKQSFPNHWKGEKGLYCAGLSRRGFYGAAIDAQNIAKDIKMLL</sequence>
<evidence type="ECO:0000313" key="13">
    <source>
        <dbReference type="Proteomes" id="UP001642360"/>
    </source>
</evidence>
<evidence type="ECO:0000256" key="8">
    <source>
        <dbReference type="ARBA" id="ARBA00023070"/>
    </source>
</evidence>
<evidence type="ECO:0000256" key="4">
    <source>
        <dbReference type="ARBA" id="ARBA00022630"/>
    </source>
</evidence>
<keyword evidence="11" id="KW-0732">Signal</keyword>
<comment type="catalytic activity">
    <reaction evidence="10">
        <text>indole-3-pyruvate + NADPH + O2 + H(+) = (indol-3-yl)acetate + CO2 + NADP(+) + H2O</text>
        <dbReference type="Rhea" id="RHEA:34331"/>
        <dbReference type="ChEBI" id="CHEBI:15377"/>
        <dbReference type="ChEBI" id="CHEBI:15378"/>
        <dbReference type="ChEBI" id="CHEBI:15379"/>
        <dbReference type="ChEBI" id="CHEBI:16526"/>
        <dbReference type="ChEBI" id="CHEBI:17640"/>
        <dbReference type="ChEBI" id="CHEBI:30854"/>
        <dbReference type="ChEBI" id="CHEBI:57783"/>
        <dbReference type="ChEBI" id="CHEBI:58349"/>
        <dbReference type="EC" id="1.14.13.168"/>
    </reaction>
</comment>
<evidence type="ECO:0000256" key="2">
    <source>
        <dbReference type="ARBA" id="ARBA00004814"/>
    </source>
</evidence>
<keyword evidence="13" id="KW-1185">Reference proteome</keyword>
<evidence type="ECO:0000256" key="9">
    <source>
        <dbReference type="ARBA" id="ARBA00039148"/>
    </source>
</evidence>
<keyword evidence="5" id="KW-0274">FAD</keyword>
<keyword evidence="7" id="KW-0560">Oxidoreductase</keyword>
<keyword evidence="4" id="KW-0285">Flavoprotein</keyword>
<comment type="cofactor">
    <cofactor evidence="1">
        <name>FAD</name>
        <dbReference type="ChEBI" id="CHEBI:57692"/>
    </cofactor>
</comment>
<dbReference type="GO" id="GO:0103075">
    <property type="term" value="F:indole-3-pyruvate monooxygenase activity"/>
    <property type="evidence" value="ECO:0007669"/>
    <property type="project" value="UniProtKB-EC"/>
</dbReference>
<feature type="signal peptide" evidence="11">
    <location>
        <begin position="1"/>
        <end position="20"/>
    </location>
</feature>
<comment type="caution">
    <text evidence="12">The sequence shown here is derived from an EMBL/GenBank/DDBJ whole genome shotgun (WGS) entry which is preliminary data.</text>
</comment>
<dbReference type="GO" id="GO:0009851">
    <property type="term" value="P:auxin biosynthetic process"/>
    <property type="evidence" value="ECO:0007669"/>
    <property type="project" value="UniProtKB-KW"/>
</dbReference>
<feature type="chain" id="PRO_5044820167" description="indole-3-pyruvate monooxygenase" evidence="11">
    <location>
        <begin position="21"/>
        <end position="112"/>
    </location>
</feature>
<evidence type="ECO:0000256" key="10">
    <source>
        <dbReference type="ARBA" id="ARBA00047707"/>
    </source>
</evidence>
<dbReference type="Gene3D" id="3.50.50.60">
    <property type="entry name" value="FAD/NAD(P)-binding domain"/>
    <property type="match status" value="1"/>
</dbReference>
<dbReference type="Proteomes" id="UP001642360">
    <property type="component" value="Unassembled WGS sequence"/>
</dbReference>
<evidence type="ECO:0000256" key="3">
    <source>
        <dbReference type="ARBA" id="ARBA00009183"/>
    </source>
</evidence>
<dbReference type="SUPFAM" id="SSF51905">
    <property type="entry name" value="FAD/NAD(P)-binding domain"/>
    <property type="match status" value="1"/>
</dbReference>
<comment type="pathway">
    <text evidence="2">Plant hormone metabolism; auxin biosynthesis.</text>
</comment>
<evidence type="ECO:0000256" key="11">
    <source>
        <dbReference type="SAM" id="SignalP"/>
    </source>
</evidence>
<evidence type="ECO:0000313" key="12">
    <source>
        <dbReference type="EMBL" id="CAK9165272.1"/>
    </source>
</evidence>
<keyword evidence="6" id="KW-0521">NADP</keyword>
<dbReference type="PANTHER" id="PTHR43539">
    <property type="entry name" value="FLAVIN-BINDING MONOOXYGENASE-LIKE PROTEIN (AFU_ORTHOLOGUE AFUA_4G09220)"/>
    <property type="match status" value="1"/>
</dbReference>
<dbReference type="EMBL" id="CAUOFW020004364">
    <property type="protein sequence ID" value="CAK9165272.1"/>
    <property type="molecule type" value="Genomic_DNA"/>
</dbReference>
<reference evidence="12 13" key="1">
    <citation type="submission" date="2024-02" db="EMBL/GenBank/DDBJ databases">
        <authorList>
            <person name="Vignale AGUSTIN F."/>
            <person name="Sosa J E."/>
            <person name="Modenutti C."/>
        </authorList>
    </citation>
    <scope>NUCLEOTIDE SEQUENCE [LARGE SCALE GENOMIC DNA]</scope>
</reference>
<comment type="similarity">
    <text evidence="3">Belongs to the FMO family.</text>
</comment>
<dbReference type="EC" id="1.14.13.168" evidence="9"/>
<evidence type="ECO:0000256" key="5">
    <source>
        <dbReference type="ARBA" id="ARBA00022827"/>
    </source>
</evidence>
<evidence type="ECO:0000256" key="6">
    <source>
        <dbReference type="ARBA" id="ARBA00022857"/>
    </source>
</evidence>
<dbReference type="InterPro" id="IPR036188">
    <property type="entry name" value="FAD/NAD-bd_sf"/>
</dbReference>
<evidence type="ECO:0000256" key="7">
    <source>
        <dbReference type="ARBA" id="ARBA00023002"/>
    </source>
</evidence>
<dbReference type="PANTHER" id="PTHR43539:SF42">
    <property type="entry name" value="OS01G0273800 PROTEIN"/>
    <property type="match status" value="1"/>
</dbReference>
<dbReference type="AlphaFoldDB" id="A0ABC8T794"/>
<name>A0ABC8T794_9AQUA</name>
<protein>
    <recommendedName>
        <fullName evidence="9">indole-3-pyruvate monooxygenase</fullName>
        <ecNumber evidence="9">1.14.13.168</ecNumber>
    </recommendedName>
</protein>
<evidence type="ECO:0000256" key="1">
    <source>
        <dbReference type="ARBA" id="ARBA00001974"/>
    </source>
</evidence>
<keyword evidence="8" id="KW-0073">Auxin biosynthesis</keyword>
<proteinExistence type="inferred from homology"/>
<accession>A0ABC8T794</accession>
<gene>
    <name evidence="12" type="ORF">ILEXP_LOCUS34431</name>
</gene>
<dbReference type="InterPro" id="IPR050982">
    <property type="entry name" value="Auxin_biosynth/cation_transpt"/>
</dbReference>
<organism evidence="12 13">
    <name type="scientific">Ilex paraguariensis</name>
    <name type="common">yerba mate</name>
    <dbReference type="NCBI Taxonomy" id="185542"/>
    <lineage>
        <taxon>Eukaryota</taxon>
        <taxon>Viridiplantae</taxon>
        <taxon>Streptophyta</taxon>
        <taxon>Embryophyta</taxon>
        <taxon>Tracheophyta</taxon>
        <taxon>Spermatophyta</taxon>
        <taxon>Magnoliopsida</taxon>
        <taxon>eudicotyledons</taxon>
        <taxon>Gunneridae</taxon>
        <taxon>Pentapetalae</taxon>
        <taxon>asterids</taxon>
        <taxon>campanulids</taxon>
        <taxon>Aquifoliales</taxon>
        <taxon>Aquifoliaceae</taxon>
        <taxon>Ilex</taxon>
    </lineage>
</organism>